<name>A0A3P7L1L0_STRVU</name>
<evidence type="ECO:0000256" key="1">
    <source>
        <dbReference type="SAM" id="MobiDB-lite"/>
    </source>
</evidence>
<sequence>MRGLRGRNVVTSRMARDKNASADAILYGTTDPLLDKIFGKNKRAKRQEDFEESSTEQTLLRKHEYDANKITELLQDILSTMKPEGQSSGIASDSIQGEPTEITYEEGASQEPEPFEVYSSLNQIGRPADIGPEVADYARLQEEKVVDDNNQTDNKTTSTASAKTTTTTITTSAKMAGSTSKTTENGATSITDITTSASSESTQSPGSSGSQFLCLS</sequence>
<keyword evidence="3" id="KW-1185">Reference proteome</keyword>
<feature type="compositionally biased region" description="Polar residues" evidence="1">
    <location>
        <begin position="177"/>
        <end position="186"/>
    </location>
</feature>
<dbReference type="EMBL" id="UYYB01097434">
    <property type="protein sequence ID" value="VDM76655.1"/>
    <property type="molecule type" value="Genomic_DNA"/>
</dbReference>
<feature type="region of interest" description="Disordered" evidence="1">
    <location>
        <begin position="143"/>
        <end position="216"/>
    </location>
</feature>
<proteinExistence type="predicted"/>
<evidence type="ECO:0000313" key="3">
    <source>
        <dbReference type="Proteomes" id="UP000270094"/>
    </source>
</evidence>
<organism evidence="2 3">
    <name type="scientific">Strongylus vulgaris</name>
    <name type="common">Blood worm</name>
    <dbReference type="NCBI Taxonomy" id="40348"/>
    <lineage>
        <taxon>Eukaryota</taxon>
        <taxon>Metazoa</taxon>
        <taxon>Ecdysozoa</taxon>
        <taxon>Nematoda</taxon>
        <taxon>Chromadorea</taxon>
        <taxon>Rhabditida</taxon>
        <taxon>Rhabditina</taxon>
        <taxon>Rhabditomorpha</taxon>
        <taxon>Strongyloidea</taxon>
        <taxon>Strongylidae</taxon>
        <taxon>Strongylus</taxon>
    </lineage>
</organism>
<accession>A0A3P7L1L0</accession>
<gene>
    <name evidence="2" type="ORF">SVUK_LOCUS11653</name>
</gene>
<dbReference type="Proteomes" id="UP000270094">
    <property type="component" value="Unassembled WGS sequence"/>
</dbReference>
<reference evidence="2 3" key="1">
    <citation type="submission" date="2018-11" db="EMBL/GenBank/DDBJ databases">
        <authorList>
            <consortium name="Pathogen Informatics"/>
        </authorList>
    </citation>
    <scope>NUCLEOTIDE SEQUENCE [LARGE SCALE GENOMIC DNA]</scope>
</reference>
<feature type="compositionally biased region" description="Low complexity" evidence="1">
    <location>
        <begin position="187"/>
        <end position="216"/>
    </location>
</feature>
<evidence type="ECO:0000313" key="2">
    <source>
        <dbReference type="EMBL" id="VDM76655.1"/>
    </source>
</evidence>
<protein>
    <submittedName>
        <fullName evidence="2">Uncharacterized protein</fullName>
    </submittedName>
</protein>
<feature type="compositionally biased region" description="Low complexity" evidence="1">
    <location>
        <begin position="155"/>
        <end position="174"/>
    </location>
</feature>
<dbReference type="AlphaFoldDB" id="A0A3P7L1L0"/>